<protein>
    <submittedName>
        <fullName evidence="2">WGR domain protein</fullName>
    </submittedName>
</protein>
<dbReference type="InterPro" id="IPR049809">
    <property type="entry name" value="YehF/YfeS-like_WGR"/>
</dbReference>
<dbReference type="EMBL" id="CP000471">
    <property type="protein sequence ID" value="ABK46193.1"/>
    <property type="molecule type" value="Genomic_DNA"/>
</dbReference>
<feature type="domain" description="WGR" evidence="1">
    <location>
        <begin position="1"/>
        <end position="86"/>
    </location>
</feature>
<evidence type="ECO:0000313" key="2">
    <source>
        <dbReference type="EMBL" id="ABK46193.1"/>
    </source>
</evidence>
<dbReference type="HOGENOM" id="CLU_155888_0_1_5"/>
<dbReference type="RefSeq" id="WP_011715246.1">
    <property type="nucleotide sequence ID" value="NC_008576.1"/>
</dbReference>
<dbReference type="OrthoDB" id="5801306at2"/>
<dbReference type="InterPro" id="IPR036930">
    <property type="entry name" value="WGR_dom_sf"/>
</dbReference>
<accession>A0LE00</accession>
<reference evidence="2 3" key="2">
    <citation type="journal article" date="2012" name="Int. J. Syst. Evol. Microbiol.">
        <title>Magnetococcus marinus gen. nov., sp. nov., a marine, magnetotactic bacterium that represents a novel lineage (Magnetococcaceae fam. nov.; Magnetococcales ord. nov.) at the base of the Alphaproteobacteria.</title>
        <authorList>
            <person name="Bazylinski D.A."/>
            <person name="Williams T.J."/>
            <person name="Lefevre C.T."/>
            <person name="Berg R.J."/>
            <person name="Zhang C.L."/>
            <person name="Bowser S.S."/>
            <person name="Dean A.J."/>
            <person name="Beveridge T.J."/>
        </authorList>
    </citation>
    <scope>NUCLEOTIDE SEQUENCE [LARGE SCALE GENOMIC DNA]</scope>
    <source>
        <strain evidence="3">ATCC BAA-1437 / JCM 17883 / MC-1</strain>
    </source>
</reference>
<gene>
    <name evidence="2" type="ordered locus">Mmc1_3708</name>
</gene>
<dbReference type="eggNOG" id="COG3831">
    <property type="taxonomic scope" value="Bacteria"/>
</dbReference>
<dbReference type="CDD" id="cd07996">
    <property type="entry name" value="WGR_MMR_like"/>
    <property type="match status" value="1"/>
</dbReference>
<evidence type="ECO:0000313" key="3">
    <source>
        <dbReference type="Proteomes" id="UP000002586"/>
    </source>
</evidence>
<dbReference type="PROSITE" id="PS51977">
    <property type="entry name" value="WGR"/>
    <property type="match status" value="1"/>
</dbReference>
<dbReference type="KEGG" id="mgm:Mmc1_3708"/>
<evidence type="ECO:0000259" key="1">
    <source>
        <dbReference type="PROSITE" id="PS51977"/>
    </source>
</evidence>
<dbReference type="AlphaFoldDB" id="A0LE00"/>
<dbReference type="SMART" id="SM00773">
    <property type="entry name" value="WGR"/>
    <property type="match status" value="1"/>
</dbReference>
<organism evidence="2 3">
    <name type="scientific">Magnetococcus marinus (strain ATCC BAA-1437 / JCM 17883 / MC-1)</name>
    <dbReference type="NCBI Taxonomy" id="156889"/>
    <lineage>
        <taxon>Bacteria</taxon>
        <taxon>Pseudomonadati</taxon>
        <taxon>Pseudomonadota</taxon>
        <taxon>Magnetococcia</taxon>
        <taxon>Magnetococcales</taxon>
        <taxon>Magnetococcaceae</taxon>
        <taxon>Magnetococcus</taxon>
    </lineage>
</organism>
<dbReference type="Proteomes" id="UP000002586">
    <property type="component" value="Chromosome"/>
</dbReference>
<proteinExistence type="predicted"/>
<dbReference type="SUPFAM" id="SSF142921">
    <property type="entry name" value="WGR domain-like"/>
    <property type="match status" value="1"/>
</dbReference>
<dbReference type="STRING" id="156889.Mmc1_3708"/>
<dbReference type="InterPro" id="IPR008893">
    <property type="entry name" value="WGR_domain"/>
</dbReference>
<keyword evidence="3" id="KW-1185">Reference proteome</keyword>
<reference evidence="3" key="1">
    <citation type="journal article" date="2009" name="Appl. Environ. Microbiol.">
        <title>Complete genome sequence of the chemolithoautotrophic marine magnetotactic coccus strain MC-1.</title>
        <authorList>
            <person name="Schubbe S."/>
            <person name="Williams T.J."/>
            <person name="Xie G."/>
            <person name="Kiss H.E."/>
            <person name="Brettin T.S."/>
            <person name="Martinez D."/>
            <person name="Ross C.A."/>
            <person name="Schuler D."/>
            <person name="Cox B.L."/>
            <person name="Nealson K.H."/>
            <person name="Bazylinski D.A."/>
        </authorList>
    </citation>
    <scope>NUCLEOTIDE SEQUENCE [LARGE SCALE GENOMIC DNA]</scope>
    <source>
        <strain evidence="3">ATCC BAA-1437 / JCM 17883 / MC-1</strain>
    </source>
</reference>
<dbReference type="Pfam" id="PF05406">
    <property type="entry name" value="WGR"/>
    <property type="match status" value="1"/>
</dbReference>
<sequence length="98" mass="11424">MKAYLQQINRETGMVWYYAIQIQPDLLGRWHVIREWGKSGSPGTMRRNPFETHQEAVAFLIRLRDSLTKRGYRLVMQEGLSGPIIERIKAEHSHDGDS</sequence>
<name>A0LE00_MAGMM</name>